<accession>A0ABR7H4Y1</accession>
<evidence type="ECO:0000313" key="2">
    <source>
        <dbReference type="Proteomes" id="UP000634672"/>
    </source>
</evidence>
<name>A0ABR7H4Y1_9FIRM</name>
<gene>
    <name evidence="1" type="ORF">H8S75_09775</name>
</gene>
<organism evidence="1 2">
    <name type="scientific">Hungatella hominis</name>
    <dbReference type="NCBI Taxonomy" id="2763050"/>
    <lineage>
        <taxon>Bacteria</taxon>
        <taxon>Bacillati</taxon>
        <taxon>Bacillota</taxon>
        <taxon>Clostridia</taxon>
        <taxon>Lachnospirales</taxon>
        <taxon>Lachnospiraceae</taxon>
        <taxon>Hungatella</taxon>
    </lineage>
</organism>
<dbReference type="Gene3D" id="3.40.50.720">
    <property type="entry name" value="NAD(P)-binding Rossmann-like Domain"/>
    <property type="match status" value="1"/>
</dbReference>
<comment type="caution">
    <text evidence="1">The sequence shown here is derived from an EMBL/GenBank/DDBJ whole genome shotgun (WGS) entry which is preliminary data.</text>
</comment>
<protein>
    <submittedName>
        <fullName evidence="1">Uncharacterized protein</fullName>
    </submittedName>
</protein>
<dbReference type="RefSeq" id="WP_187021129.1">
    <property type="nucleotide sequence ID" value="NZ_JACOPB010000003.1"/>
</dbReference>
<reference evidence="1 2" key="1">
    <citation type="submission" date="2020-08" db="EMBL/GenBank/DDBJ databases">
        <title>Genome public.</title>
        <authorList>
            <person name="Liu C."/>
            <person name="Sun Q."/>
        </authorList>
    </citation>
    <scope>NUCLEOTIDE SEQUENCE [LARGE SCALE GENOMIC DNA]</scope>
    <source>
        <strain evidence="1 2">NSJ-66</strain>
    </source>
</reference>
<keyword evidence="2" id="KW-1185">Reference proteome</keyword>
<proteinExistence type="predicted"/>
<dbReference type="Proteomes" id="UP000634672">
    <property type="component" value="Unassembled WGS sequence"/>
</dbReference>
<dbReference type="Gene3D" id="3.90.25.10">
    <property type="entry name" value="UDP-galactose 4-epimerase, domain 1"/>
    <property type="match status" value="1"/>
</dbReference>
<evidence type="ECO:0000313" key="1">
    <source>
        <dbReference type="EMBL" id="MBC5708237.1"/>
    </source>
</evidence>
<dbReference type="EMBL" id="JACOPB010000003">
    <property type="protein sequence ID" value="MBC5708237.1"/>
    <property type="molecule type" value="Genomic_DNA"/>
</dbReference>
<sequence length="76" mass="8602">MESFEEVSAREMEPEQKDGVLFGILKPDTQVKWTCGDNTAQFARAAFESPEKFNRKDINVAGDELPITCRHKAKTL</sequence>